<organism evidence="3 4">
    <name type="scientific">Nelumbo nucifera</name>
    <name type="common">Sacred lotus</name>
    <dbReference type="NCBI Taxonomy" id="4432"/>
    <lineage>
        <taxon>Eukaryota</taxon>
        <taxon>Viridiplantae</taxon>
        <taxon>Streptophyta</taxon>
        <taxon>Embryophyta</taxon>
        <taxon>Tracheophyta</taxon>
        <taxon>Spermatophyta</taxon>
        <taxon>Magnoliopsida</taxon>
        <taxon>Proteales</taxon>
        <taxon>Nelumbonaceae</taxon>
        <taxon>Nelumbo</taxon>
    </lineage>
</organism>
<gene>
    <name evidence="3" type="ORF">HUJ06_011472</name>
</gene>
<keyword evidence="1" id="KW-0472">Membrane</keyword>
<feature type="domain" description="DUF4219" evidence="2">
    <location>
        <begin position="20"/>
        <end position="43"/>
    </location>
</feature>
<evidence type="ECO:0000259" key="2">
    <source>
        <dbReference type="Pfam" id="PF13961"/>
    </source>
</evidence>
<evidence type="ECO:0000313" key="3">
    <source>
        <dbReference type="EMBL" id="DAD32621.1"/>
    </source>
</evidence>
<comment type="caution">
    <text evidence="3">The sequence shown here is derived from an EMBL/GenBank/DDBJ whole genome shotgun (WGS) entry which is preliminary data.</text>
</comment>
<accession>A0A822YM13</accession>
<dbReference type="Pfam" id="PF13961">
    <property type="entry name" value="DUF4219"/>
    <property type="match status" value="1"/>
</dbReference>
<feature type="transmembrane region" description="Helical" evidence="1">
    <location>
        <begin position="109"/>
        <end position="127"/>
    </location>
</feature>
<protein>
    <recommendedName>
        <fullName evidence="2">DUF4219 domain-containing protein</fullName>
    </recommendedName>
</protein>
<reference evidence="3 4" key="1">
    <citation type="journal article" date="2020" name="Mol. Biol. Evol.">
        <title>Distinct Expression and Methylation Patterns for Genes with Different Fates following a Single Whole-Genome Duplication in Flowering Plants.</title>
        <authorList>
            <person name="Shi T."/>
            <person name="Rahmani R.S."/>
            <person name="Gugger P.F."/>
            <person name="Wang M."/>
            <person name="Li H."/>
            <person name="Zhang Y."/>
            <person name="Li Z."/>
            <person name="Wang Q."/>
            <person name="Van de Peer Y."/>
            <person name="Marchal K."/>
            <person name="Chen J."/>
        </authorList>
    </citation>
    <scope>NUCLEOTIDE SEQUENCE [LARGE SCALE GENOMIC DNA]</scope>
    <source>
        <tissue evidence="3">Leaf</tissue>
    </source>
</reference>
<dbReference type="EMBL" id="DUZY01000003">
    <property type="protein sequence ID" value="DAD32621.1"/>
    <property type="molecule type" value="Genomic_DNA"/>
</dbReference>
<name>A0A822YM13_NELNU</name>
<keyword evidence="1" id="KW-0812">Transmembrane</keyword>
<feature type="transmembrane region" description="Helical" evidence="1">
    <location>
        <begin position="133"/>
        <end position="149"/>
    </location>
</feature>
<dbReference type="AlphaFoldDB" id="A0A822YM13"/>
<sequence>MEINGGSSSNTQYGVEKLVGTNYRYWRMCMDAFLQGQDLWELVSGVNEIPADTPKNVESRKKWKIKCGKALFALRTSINKEFIDHVCDVSTNYMLVHRHYRSSNMINELTLMVAVSAVMVVTVVLMVVEIQPLVGAVWCCAGWWGGRRMRRKERGNKRRERSWSVNQIS</sequence>
<proteinExistence type="predicted"/>
<evidence type="ECO:0000313" key="4">
    <source>
        <dbReference type="Proteomes" id="UP000607653"/>
    </source>
</evidence>
<keyword evidence="1" id="KW-1133">Transmembrane helix</keyword>
<keyword evidence="4" id="KW-1185">Reference proteome</keyword>
<evidence type="ECO:0000256" key="1">
    <source>
        <dbReference type="SAM" id="Phobius"/>
    </source>
</evidence>
<dbReference type="Proteomes" id="UP000607653">
    <property type="component" value="Unassembled WGS sequence"/>
</dbReference>
<dbReference type="InterPro" id="IPR025314">
    <property type="entry name" value="DUF4219"/>
</dbReference>